<name>A0ABQ3B9B1_9GAMM</name>
<dbReference type="InterPro" id="IPR010982">
    <property type="entry name" value="Lambda_DNA-bd_dom_sf"/>
</dbReference>
<sequence>MRYMETFWQRLKDAREARQLSRRDLAELCGVDQAVVTRWEHVDARQRLYPAVDELIDLCRHLEVPLESLLDSEVSVNPGQLQLPGLAFSNTDELTGALDELERQFQRIQPSEEEAELLRRFRKSTEENRRMIVQLLGR</sequence>
<protein>
    <recommendedName>
        <fullName evidence="1">HTH cro/C1-type domain-containing protein</fullName>
    </recommendedName>
</protein>
<evidence type="ECO:0000313" key="2">
    <source>
        <dbReference type="EMBL" id="GGY85479.1"/>
    </source>
</evidence>
<dbReference type="Proteomes" id="UP000601597">
    <property type="component" value="Unassembled WGS sequence"/>
</dbReference>
<evidence type="ECO:0000313" key="3">
    <source>
        <dbReference type="Proteomes" id="UP000601597"/>
    </source>
</evidence>
<dbReference type="SUPFAM" id="SSF47413">
    <property type="entry name" value="lambda repressor-like DNA-binding domains"/>
    <property type="match status" value="1"/>
</dbReference>
<evidence type="ECO:0000259" key="1">
    <source>
        <dbReference type="PROSITE" id="PS50943"/>
    </source>
</evidence>
<dbReference type="Gene3D" id="1.10.260.40">
    <property type="entry name" value="lambda repressor-like DNA-binding domains"/>
    <property type="match status" value="1"/>
</dbReference>
<dbReference type="CDD" id="cd00093">
    <property type="entry name" value="HTH_XRE"/>
    <property type="match status" value="1"/>
</dbReference>
<gene>
    <name evidence="2" type="ORF">GCM10007071_36050</name>
</gene>
<organism evidence="2 3">
    <name type="scientific">Marinobacter zhanjiangensis</name>
    <dbReference type="NCBI Taxonomy" id="578215"/>
    <lineage>
        <taxon>Bacteria</taxon>
        <taxon>Pseudomonadati</taxon>
        <taxon>Pseudomonadota</taxon>
        <taxon>Gammaproteobacteria</taxon>
        <taxon>Pseudomonadales</taxon>
        <taxon>Marinobacteraceae</taxon>
        <taxon>Marinobacter</taxon>
    </lineage>
</organism>
<dbReference type="SMART" id="SM00530">
    <property type="entry name" value="HTH_XRE"/>
    <property type="match status" value="1"/>
</dbReference>
<dbReference type="InterPro" id="IPR001387">
    <property type="entry name" value="Cro/C1-type_HTH"/>
</dbReference>
<proteinExistence type="predicted"/>
<feature type="domain" description="HTH cro/C1-type" evidence="1">
    <location>
        <begin position="11"/>
        <end position="69"/>
    </location>
</feature>
<keyword evidence="3" id="KW-1185">Reference proteome</keyword>
<dbReference type="RefSeq" id="WP_189578326.1">
    <property type="nucleotide sequence ID" value="NZ_BMXV01000010.1"/>
</dbReference>
<comment type="caution">
    <text evidence="2">The sequence shown here is derived from an EMBL/GenBank/DDBJ whole genome shotgun (WGS) entry which is preliminary data.</text>
</comment>
<dbReference type="EMBL" id="BMXV01000010">
    <property type="protein sequence ID" value="GGY85479.1"/>
    <property type="molecule type" value="Genomic_DNA"/>
</dbReference>
<dbReference type="Pfam" id="PF01381">
    <property type="entry name" value="HTH_3"/>
    <property type="match status" value="1"/>
</dbReference>
<dbReference type="PROSITE" id="PS50943">
    <property type="entry name" value="HTH_CROC1"/>
    <property type="match status" value="1"/>
</dbReference>
<accession>A0ABQ3B9B1</accession>
<reference evidence="3" key="1">
    <citation type="journal article" date="2019" name="Int. J. Syst. Evol. Microbiol.">
        <title>The Global Catalogue of Microorganisms (GCM) 10K type strain sequencing project: providing services to taxonomists for standard genome sequencing and annotation.</title>
        <authorList>
            <consortium name="The Broad Institute Genomics Platform"/>
            <consortium name="The Broad Institute Genome Sequencing Center for Infectious Disease"/>
            <person name="Wu L."/>
            <person name="Ma J."/>
        </authorList>
    </citation>
    <scope>NUCLEOTIDE SEQUENCE [LARGE SCALE GENOMIC DNA]</scope>
    <source>
        <strain evidence="3">KCTC 22280</strain>
    </source>
</reference>